<dbReference type="InterPro" id="IPR011249">
    <property type="entry name" value="Metalloenz_LuxS/M16"/>
</dbReference>
<gene>
    <name evidence="4" type="ORF">E3J62_08920</name>
</gene>
<dbReference type="GO" id="GO:0046872">
    <property type="term" value="F:metal ion binding"/>
    <property type="evidence" value="ECO:0007669"/>
    <property type="project" value="InterPro"/>
</dbReference>
<comment type="caution">
    <text evidence="4">The sequence shown here is derived from an EMBL/GenBank/DDBJ whole genome shotgun (WGS) entry which is preliminary data.</text>
</comment>
<dbReference type="PANTHER" id="PTHR11851">
    <property type="entry name" value="METALLOPROTEASE"/>
    <property type="match status" value="1"/>
</dbReference>
<accession>A0A523URM1</accession>
<name>A0A523URM1_UNCT6</name>
<evidence type="ECO:0000256" key="1">
    <source>
        <dbReference type="SAM" id="SignalP"/>
    </source>
</evidence>
<feature type="domain" description="Peptidase M16 C-terminal" evidence="3">
    <location>
        <begin position="202"/>
        <end position="379"/>
    </location>
</feature>
<dbReference type="Pfam" id="PF00675">
    <property type="entry name" value="Peptidase_M16"/>
    <property type="match status" value="1"/>
</dbReference>
<dbReference type="PANTHER" id="PTHR11851:SF224">
    <property type="entry name" value="PROCESSING PROTEASE"/>
    <property type="match status" value="1"/>
</dbReference>
<protein>
    <submittedName>
        <fullName evidence="4">Insulinase family protein</fullName>
    </submittedName>
</protein>
<dbReference type="InterPro" id="IPR011765">
    <property type="entry name" value="Pept_M16_N"/>
</dbReference>
<sequence length="468" mass="52026">MKRLWVLLLTAVLLSSSCAHRVPQTQFPGAGVRTQTFVSKKTVLANGLTVVAVERRKVPVFQADLVVRTGAANDPEGKEGLANLTASLLDKGTKNRTASQIADEIDFTGGDLDVSCGYVTVPLSVHVLVEHAHLAMELLSEIVMLPTFRDDELERSRSMILSGIMRSREEPFSVVSDAFRDMVYEGSPLHKPIEGHAGTVSDINRADVVKFHRVFFLPNNAVLIVVADLSVEEIIKIAQEYFGSWQKKPLDVPVMPVPEPTEGKSVRLVDMDVNQSYVAFGHLGLKRKDPDYNAVRVMNYILGGGGFVSRIVKSIRVRQGLAYSAYSYFVPGPAYNGYFRAGLQTKIGSTSQALNSLLEEIERIRNEPVTEKELEDAKSFYEGSLPRRQETYGQVANLFVDQEIYGLKSDYWVDDLKKIKSLTLEEIQRVARKYLDPDNFIIAIATKVDSLALEVKGITKDMIKVTNP</sequence>
<dbReference type="AlphaFoldDB" id="A0A523URM1"/>
<dbReference type="InterPro" id="IPR007863">
    <property type="entry name" value="Peptidase_M16_C"/>
</dbReference>
<evidence type="ECO:0000259" key="2">
    <source>
        <dbReference type="Pfam" id="PF00675"/>
    </source>
</evidence>
<dbReference type="EMBL" id="SOJN01000101">
    <property type="protein sequence ID" value="TET44971.1"/>
    <property type="molecule type" value="Genomic_DNA"/>
</dbReference>
<feature type="domain" description="Peptidase M16 N-terminal" evidence="2">
    <location>
        <begin position="51"/>
        <end position="195"/>
    </location>
</feature>
<organism evidence="4 5">
    <name type="scientific">candidate division TA06 bacterium</name>
    <dbReference type="NCBI Taxonomy" id="2250710"/>
    <lineage>
        <taxon>Bacteria</taxon>
        <taxon>Bacteria division TA06</taxon>
    </lineage>
</organism>
<dbReference type="SUPFAM" id="SSF63411">
    <property type="entry name" value="LuxS/MPP-like metallohydrolase"/>
    <property type="match status" value="2"/>
</dbReference>
<dbReference type="Pfam" id="PF05193">
    <property type="entry name" value="Peptidase_M16_C"/>
    <property type="match status" value="1"/>
</dbReference>
<evidence type="ECO:0000259" key="3">
    <source>
        <dbReference type="Pfam" id="PF05193"/>
    </source>
</evidence>
<feature type="signal peptide" evidence="1">
    <location>
        <begin position="1"/>
        <end position="21"/>
    </location>
</feature>
<dbReference type="PROSITE" id="PS51257">
    <property type="entry name" value="PROKAR_LIPOPROTEIN"/>
    <property type="match status" value="1"/>
</dbReference>
<dbReference type="Gene3D" id="3.30.830.10">
    <property type="entry name" value="Metalloenzyme, LuxS/M16 peptidase-like"/>
    <property type="match status" value="2"/>
</dbReference>
<proteinExistence type="predicted"/>
<evidence type="ECO:0000313" key="5">
    <source>
        <dbReference type="Proteomes" id="UP000315525"/>
    </source>
</evidence>
<feature type="chain" id="PRO_5022202389" evidence="1">
    <location>
        <begin position="22"/>
        <end position="468"/>
    </location>
</feature>
<evidence type="ECO:0000313" key="4">
    <source>
        <dbReference type="EMBL" id="TET44971.1"/>
    </source>
</evidence>
<dbReference type="InterPro" id="IPR050361">
    <property type="entry name" value="MPP/UQCRC_Complex"/>
</dbReference>
<dbReference type="Proteomes" id="UP000315525">
    <property type="component" value="Unassembled WGS sequence"/>
</dbReference>
<keyword evidence="1" id="KW-0732">Signal</keyword>
<reference evidence="4 5" key="1">
    <citation type="submission" date="2019-03" db="EMBL/GenBank/DDBJ databases">
        <title>Metabolic potential of uncultured bacteria and archaea associated with petroleum seepage in deep-sea sediments.</title>
        <authorList>
            <person name="Dong X."/>
            <person name="Hubert C."/>
        </authorList>
    </citation>
    <scope>NUCLEOTIDE SEQUENCE [LARGE SCALE GENOMIC DNA]</scope>
    <source>
        <strain evidence="4">E44_bin18</strain>
    </source>
</reference>